<dbReference type="PANTHER" id="PTHR36766">
    <property type="entry name" value="PLANT BROAD-SPECTRUM MILDEW RESISTANCE PROTEIN RPW8"/>
    <property type="match status" value="1"/>
</dbReference>
<keyword evidence="1" id="KW-0677">Repeat</keyword>
<reference evidence="6" key="1">
    <citation type="journal article" date="2013" name="J. Plant Res.">
        <title>Effect of fungi and light on seed germination of three Opuntia species from semiarid lands of central Mexico.</title>
        <authorList>
            <person name="Delgado-Sanchez P."/>
            <person name="Jimenez-Bremont J.F."/>
            <person name="Guerrero-Gonzalez Mde L."/>
            <person name="Flores J."/>
        </authorList>
    </citation>
    <scope>NUCLEOTIDE SEQUENCE</scope>
    <source>
        <tissue evidence="6">Cladode</tissue>
    </source>
</reference>
<proteinExistence type="predicted"/>
<dbReference type="Pfam" id="PF18052">
    <property type="entry name" value="Rx_N"/>
    <property type="match status" value="1"/>
</dbReference>
<keyword evidence="2" id="KW-0547">Nucleotide-binding</keyword>
<evidence type="ECO:0000313" key="6">
    <source>
        <dbReference type="EMBL" id="MBA4642597.1"/>
    </source>
</evidence>
<dbReference type="GO" id="GO:0006952">
    <property type="term" value="P:defense response"/>
    <property type="evidence" value="ECO:0007669"/>
    <property type="project" value="UniProtKB-KW"/>
</dbReference>
<protein>
    <recommendedName>
        <fullName evidence="5">Disease resistance N-terminal domain-containing protein</fullName>
    </recommendedName>
</protein>
<organism evidence="6">
    <name type="scientific">Opuntia streptacantha</name>
    <name type="common">Prickly pear cactus</name>
    <name type="synonym">Opuntia cardona</name>
    <dbReference type="NCBI Taxonomy" id="393608"/>
    <lineage>
        <taxon>Eukaryota</taxon>
        <taxon>Viridiplantae</taxon>
        <taxon>Streptophyta</taxon>
        <taxon>Embryophyta</taxon>
        <taxon>Tracheophyta</taxon>
        <taxon>Spermatophyta</taxon>
        <taxon>Magnoliopsida</taxon>
        <taxon>eudicotyledons</taxon>
        <taxon>Gunneridae</taxon>
        <taxon>Pentapetalae</taxon>
        <taxon>Caryophyllales</taxon>
        <taxon>Cactineae</taxon>
        <taxon>Cactaceae</taxon>
        <taxon>Opuntioideae</taxon>
        <taxon>Opuntia</taxon>
    </lineage>
</organism>
<dbReference type="AlphaFoldDB" id="A0A7C8ZH64"/>
<evidence type="ECO:0000256" key="1">
    <source>
        <dbReference type="ARBA" id="ARBA00022737"/>
    </source>
</evidence>
<dbReference type="PANTHER" id="PTHR36766:SF35">
    <property type="entry name" value="DISEASE RESISTANCE PROTEIN RGA3"/>
    <property type="match status" value="1"/>
</dbReference>
<evidence type="ECO:0000256" key="4">
    <source>
        <dbReference type="ARBA" id="ARBA00022840"/>
    </source>
</evidence>
<sequence length="220" mass="24960">MAAITSTQREIEMAAAVLFSIAEDILKNLRSRALNKIASAWGFKSQLEKLKNTVTTIKYVLQDVEERQLQSQAICLWLERLKQVVYAADDLFDEFATTASRREIMGGSKLTKEVKTFFSHSNQIAFAFNISHKAKKIREEVDDILRDGLQFAFLVQSCGERSVARRSETYSFVDAQLVIGRDDDKKAILGILDQYQDQRVCVVCIVGMGGQVWGRLLWLN</sequence>
<evidence type="ECO:0000256" key="3">
    <source>
        <dbReference type="ARBA" id="ARBA00022821"/>
    </source>
</evidence>
<dbReference type="GO" id="GO:0005524">
    <property type="term" value="F:ATP binding"/>
    <property type="evidence" value="ECO:0007669"/>
    <property type="project" value="UniProtKB-KW"/>
</dbReference>
<dbReference type="Gene3D" id="1.20.5.4130">
    <property type="match status" value="1"/>
</dbReference>
<accession>A0A7C8ZH64</accession>
<dbReference type="InterPro" id="IPR041118">
    <property type="entry name" value="Rx_N"/>
</dbReference>
<keyword evidence="4" id="KW-0067">ATP-binding</keyword>
<reference evidence="6" key="2">
    <citation type="submission" date="2020-07" db="EMBL/GenBank/DDBJ databases">
        <authorList>
            <person name="Vera ALvarez R."/>
            <person name="Arias-Moreno D.M."/>
            <person name="Jimenez-Jacinto V."/>
            <person name="Jimenez-Bremont J.F."/>
            <person name="Swaminathan K."/>
            <person name="Moose S.P."/>
            <person name="Guerrero-Gonzalez M.L."/>
            <person name="Marino-Ramirez L."/>
            <person name="Landsman D."/>
            <person name="Rodriguez-Kessler M."/>
            <person name="Delgado-Sanchez P."/>
        </authorList>
    </citation>
    <scope>NUCLEOTIDE SEQUENCE</scope>
    <source>
        <tissue evidence="6">Cladode</tissue>
    </source>
</reference>
<evidence type="ECO:0000256" key="2">
    <source>
        <dbReference type="ARBA" id="ARBA00022741"/>
    </source>
</evidence>
<keyword evidence="3" id="KW-0611">Plant defense</keyword>
<name>A0A7C8ZH64_OPUST</name>
<evidence type="ECO:0000259" key="5">
    <source>
        <dbReference type="Pfam" id="PF18052"/>
    </source>
</evidence>
<dbReference type="EMBL" id="GISG01129122">
    <property type="protein sequence ID" value="MBA4642597.1"/>
    <property type="molecule type" value="Transcribed_RNA"/>
</dbReference>
<feature type="domain" description="Disease resistance N-terminal" evidence="5">
    <location>
        <begin position="25"/>
        <end position="112"/>
    </location>
</feature>